<comment type="subcellular location">
    <subcellularLocation>
        <location evidence="1">Nucleus</location>
    </subcellularLocation>
</comment>
<dbReference type="InterPro" id="IPR046347">
    <property type="entry name" value="bZIP_sf"/>
</dbReference>
<evidence type="ECO:0000256" key="3">
    <source>
        <dbReference type="ARBA" id="ARBA00023015"/>
    </source>
</evidence>
<feature type="domain" description="BZIP" evidence="9">
    <location>
        <begin position="343"/>
        <end position="392"/>
    </location>
</feature>
<reference evidence="10" key="1">
    <citation type="submission" date="2022-12" db="EMBL/GenBank/DDBJ databases">
        <title>Draft genome assemblies for two species of Escallonia (Escalloniales).</title>
        <authorList>
            <person name="Chanderbali A."/>
            <person name="Dervinis C."/>
            <person name="Anghel I."/>
            <person name="Soltis D."/>
            <person name="Soltis P."/>
            <person name="Zapata F."/>
        </authorList>
    </citation>
    <scope>NUCLEOTIDE SEQUENCE</scope>
    <source>
        <strain evidence="10">UCBG92.1500</strain>
        <tissue evidence="10">Leaf</tissue>
    </source>
</reference>
<evidence type="ECO:0000256" key="5">
    <source>
        <dbReference type="ARBA" id="ARBA00023163"/>
    </source>
</evidence>
<keyword evidence="3" id="KW-0805">Transcription regulation</keyword>
<evidence type="ECO:0000313" key="10">
    <source>
        <dbReference type="EMBL" id="KAK2991526.1"/>
    </source>
</evidence>
<dbReference type="GO" id="GO:0009738">
    <property type="term" value="P:abscisic acid-activated signaling pathway"/>
    <property type="evidence" value="ECO:0007669"/>
    <property type="project" value="UniProtKB-KW"/>
</dbReference>
<evidence type="ECO:0000256" key="2">
    <source>
        <dbReference type="ARBA" id="ARBA00022682"/>
    </source>
</evidence>
<dbReference type="PANTHER" id="PTHR22952:SF463">
    <property type="entry name" value="ABSCISIC ACID-INSENSITIVE 5-LIKE PROTEIN 7"/>
    <property type="match status" value="1"/>
</dbReference>
<gene>
    <name evidence="10" type="ORF">RJ640_016561</name>
</gene>
<proteinExistence type="inferred from homology"/>
<keyword evidence="2" id="KW-0938">Abscisic acid signaling pathway</keyword>
<keyword evidence="5" id="KW-0804">Transcription</keyword>
<evidence type="ECO:0000259" key="9">
    <source>
        <dbReference type="PROSITE" id="PS50217"/>
    </source>
</evidence>
<dbReference type="FunFam" id="1.20.5.170:FF:000048">
    <property type="entry name" value="ABSCISIC ACID-INSENSITIVE 5-like protein 5"/>
    <property type="match status" value="1"/>
</dbReference>
<comment type="similarity">
    <text evidence="7">Belongs to the bZIP family. ABI5 subfamily.</text>
</comment>
<dbReference type="PROSITE" id="PS00036">
    <property type="entry name" value="BZIP_BASIC"/>
    <property type="match status" value="1"/>
</dbReference>
<comment type="caution">
    <text evidence="10">The sequence shown here is derived from an EMBL/GenBank/DDBJ whole genome shotgun (WGS) entry which is preliminary data.</text>
</comment>
<feature type="coiled-coil region" evidence="8">
    <location>
        <begin position="364"/>
        <end position="398"/>
    </location>
</feature>
<dbReference type="GO" id="GO:0005634">
    <property type="term" value="C:nucleus"/>
    <property type="evidence" value="ECO:0007669"/>
    <property type="project" value="UniProtKB-SubCell"/>
</dbReference>
<dbReference type="Pfam" id="PF00170">
    <property type="entry name" value="bZIP_1"/>
    <property type="match status" value="1"/>
</dbReference>
<accession>A0AA88S3S1</accession>
<dbReference type="PROSITE" id="PS50217">
    <property type="entry name" value="BZIP"/>
    <property type="match status" value="1"/>
</dbReference>
<dbReference type="GO" id="GO:0003700">
    <property type="term" value="F:DNA-binding transcription factor activity"/>
    <property type="evidence" value="ECO:0007669"/>
    <property type="project" value="InterPro"/>
</dbReference>
<dbReference type="Proteomes" id="UP001187471">
    <property type="component" value="Unassembled WGS sequence"/>
</dbReference>
<sequence>MNSYMNFKNYGDTSQLEGGGSKPAVNTPLARQSSVYSLTFDELQNTLGGMGKDFGSMNMDELLKNIWTAEETQAMASSVGVGEWSALGGNLQKQGSLTLPRTLSQKTVDDVWRDLLKESGGGSGLMELQQRQAALGEMTLEEFLLRAGVVGEATQPIGGRPNNGGFYGEIPQSDTKSNGLTFEFQQPARNHGLVANQIMENHNAVSNPPPTLVQNGHAVRSSQPQLQLHHPQSLFPKQATVAFGSPMNLVNNAQLASPEARGPIVAMAEPTVSTGIAQGGGTIQSGATGKADLSIGASPVTARFLPNVIPKSNDNTPSLPPSPYAYGEGIRGRKSSGAVEKVVERRRRRMIKNRESAARSRARKQAYTLELEAEVAKLKEVNEELQKKQAELLEIEKNQILEKMKSSFGGKR</sequence>
<feature type="non-terminal residue" evidence="10">
    <location>
        <position position="412"/>
    </location>
</feature>
<dbReference type="GO" id="GO:0003677">
    <property type="term" value="F:DNA binding"/>
    <property type="evidence" value="ECO:0007669"/>
    <property type="project" value="UniProtKB-KW"/>
</dbReference>
<dbReference type="SUPFAM" id="SSF57959">
    <property type="entry name" value="Leucine zipper domain"/>
    <property type="match status" value="1"/>
</dbReference>
<evidence type="ECO:0000256" key="4">
    <source>
        <dbReference type="ARBA" id="ARBA00023125"/>
    </source>
</evidence>
<dbReference type="Gene3D" id="1.20.5.170">
    <property type="match status" value="1"/>
</dbReference>
<evidence type="ECO:0000256" key="8">
    <source>
        <dbReference type="SAM" id="Coils"/>
    </source>
</evidence>
<evidence type="ECO:0000256" key="7">
    <source>
        <dbReference type="ARBA" id="ARBA00061369"/>
    </source>
</evidence>
<dbReference type="AlphaFoldDB" id="A0AA88S3S1"/>
<evidence type="ECO:0000313" key="11">
    <source>
        <dbReference type="Proteomes" id="UP001187471"/>
    </source>
</evidence>
<dbReference type="SMART" id="SM00338">
    <property type="entry name" value="BRLZ"/>
    <property type="match status" value="1"/>
</dbReference>
<dbReference type="EMBL" id="JAVXUO010000518">
    <property type="protein sequence ID" value="KAK2991526.1"/>
    <property type="molecule type" value="Genomic_DNA"/>
</dbReference>
<keyword evidence="6" id="KW-0539">Nucleus</keyword>
<protein>
    <recommendedName>
        <fullName evidence="9">BZIP domain-containing protein</fullName>
    </recommendedName>
</protein>
<keyword evidence="8" id="KW-0175">Coiled coil</keyword>
<dbReference type="InterPro" id="IPR043452">
    <property type="entry name" value="BZIP46-like"/>
</dbReference>
<evidence type="ECO:0000256" key="1">
    <source>
        <dbReference type="ARBA" id="ARBA00004123"/>
    </source>
</evidence>
<keyword evidence="4" id="KW-0238">DNA-binding</keyword>
<dbReference type="PANTHER" id="PTHR22952">
    <property type="entry name" value="CAMP-RESPONSE ELEMENT BINDING PROTEIN-RELATED"/>
    <property type="match status" value="1"/>
</dbReference>
<name>A0AA88S3S1_9ASTE</name>
<dbReference type="GO" id="GO:0045893">
    <property type="term" value="P:positive regulation of DNA-templated transcription"/>
    <property type="evidence" value="ECO:0007669"/>
    <property type="project" value="InterPro"/>
</dbReference>
<organism evidence="10 11">
    <name type="scientific">Escallonia rubra</name>
    <dbReference type="NCBI Taxonomy" id="112253"/>
    <lineage>
        <taxon>Eukaryota</taxon>
        <taxon>Viridiplantae</taxon>
        <taxon>Streptophyta</taxon>
        <taxon>Embryophyta</taxon>
        <taxon>Tracheophyta</taxon>
        <taxon>Spermatophyta</taxon>
        <taxon>Magnoliopsida</taxon>
        <taxon>eudicotyledons</taxon>
        <taxon>Gunneridae</taxon>
        <taxon>Pentapetalae</taxon>
        <taxon>asterids</taxon>
        <taxon>campanulids</taxon>
        <taxon>Escalloniales</taxon>
        <taxon>Escalloniaceae</taxon>
        <taxon>Escallonia</taxon>
    </lineage>
</organism>
<dbReference type="InterPro" id="IPR004827">
    <property type="entry name" value="bZIP"/>
</dbReference>
<evidence type="ECO:0000256" key="6">
    <source>
        <dbReference type="ARBA" id="ARBA00023242"/>
    </source>
</evidence>
<dbReference type="CDD" id="cd14707">
    <property type="entry name" value="bZIP_plant_BZIP46"/>
    <property type="match status" value="1"/>
</dbReference>
<keyword evidence="11" id="KW-1185">Reference proteome</keyword>